<dbReference type="PROSITE" id="PS00062">
    <property type="entry name" value="ALDOKETO_REDUCTASE_2"/>
    <property type="match status" value="1"/>
</dbReference>
<keyword evidence="4" id="KW-1185">Reference proteome</keyword>
<dbReference type="PANTHER" id="PTHR43364">
    <property type="entry name" value="NADH-SPECIFIC METHYLGLYOXAL REDUCTASE-RELATED"/>
    <property type="match status" value="1"/>
</dbReference>
<evidence type="ECO:0000313" key="3">
    <source>
        <dbReference type="EMBL" id="PWW81849.1"/>
    </source>
</evidence>
<dbReference type="SUPFAM" id="SSF51430">
    <property type="entry name" value="NAD(P)-linked oxidoreductase"/>
    <property type="match status" value="1"/>
</dbReference>
<organism evidence="3 4">
    <name type="scientific">Prosthecochloris marina</name>
    <dbReference type="NCBI Taxonomy" id="2017681"/>
    <lineage>
        <taxon>Bacteria</taxon>
        <taxon>Pseudomonadati</taxon>
        <taxon>Chlorobiota</taxon>
        <taxon>Chlorobiia</taxon>
        <taxon>Chlorobiales</taxon>
        <taxon>Chlorobiaceae</taxon>
        <taxon>Prosthecochloris</taxon>
    </lineage>
</organism>
<sequence>METRRFGSTGMDITSIGFGSWAIGGENWSHGWGPQDDNQAIEAIECALESGINWIDTAAVYGLGHSEELVAKALEGTTDKPYVFTKCALVWDSNNQIGNSLKRDSIRRECEASLKRLKTETIDLYQIHWPNPEEDIEEGWGTMAELKEEGLVKHIGVSNFNVEQMKRAQGIAPVASLQPPYSMLRRGIEKEILPHCMEHDIGVIIYSPMLSGMLSGKMTRERALHLPKNDWRRNNKEFQEPRLAHNLELVEHLRTIGKKHGASPGEVAIAWTLWHPGVTGAIVGGRSAEQVEGIIGAADLMLNQQEVDAIETYVTSMPE</sequence>
<proteinExistence type="predicted"/>
<dbReference type="InterPro" id="IPR018170">
    <property type="entry name" value="Aldo/ket_reductase_CS"/>
</dbReference>
<feature type="domain" description="NADP-dependent oxidoreductase" evidence="2">
    <location>
        <begin position="16"/>
        <end position="311"/>
    </location>
</feature>
<dbReference type="GO" id="GO:0016491">
    <property type="term" value="F:oxidoreductase activity"/>
    <property type="evidence" value="ECO:0007669"/>
    <property type="project" value="UniProtKB-KW"/>
</dbReference>
<dbReference type="Pfam" id="PF00248">
    <property type="entry name" value="Aldo_ket_red"/>
    <property type="match status" value="1"/>
</dbReference>
<gene>
    <name evidence="3" type="ORF">CR164_08505</name>
</gene>
<dbReference type="Proteomes" id="UP000246278">
    <property type="component" value="Unassembled WGS sequence"/>
</dbReference>
<protein>
    <submittedName>
        <fullName evidence="3">Aldo/keto reductase</fullName>
    </submittedName>
</protein>
<dbReference type="AlphaFoldDB" id="A0A317T517"/>
<dbReference type="Gene3D" id="3.20.20.100">
    <property type="entry name" value="NADP-dependent oxidoreductase domain"/>
    <property type="match status" value="1"/>
</dbReference>
<dbReference type="EMBL" id="PDNZ01000005">
    <property type="protein sequence ID" value="PWW81849.1"/>
    <property type="molecule type" value="Genomic_DNA"/>
</dbReference>
<dbReference type="GO" id="GO:0005829">
    <property type="term" value="C:cytosol"/>
    <property type="evidence" value="ECO:0007669"/>
    <property type="project" value="TreeGrafter"/>
</dbReference>
<comment type="caution">
    <text evidence="3">The sequence shown here is derived from an EMBL/GenBank/DDBJ whole genome shotgun (WGS) entry which is preliminary data.</text>
</comment>
<keyword evidence="1" id="KW-0560">Oxidoreductase</keyword>
<dbReference type="InterPro" id="IPR023210">
    <property type="entry name" value="NADP_OxRdtase_dom"/>
</dbReference>
<accession>A0A317T517</accession>
<dbReference type="InterPro" id="IPR020471">
    <property type="entry name" value="AKR"/>
</dbReference>
<evidence type="ECO:0000256" key="1">
    <source>
        <dbReference type="ARBA" id="ARBA00023002"/>
    </source>
</evidence>
<dbReference type="PRINTS" id="PR00069">
    <property type="entry name" value="ALDKETRDTASE"/>
</dbReference>
<evidence type="ECO:0000313" key="4">
    <source>
        <dbReference type="Proteomes" id="UP000246278"/>
    </source>
</evidence>
<dbReference type="OrthoDB" id="9773828at2"/>
<dbReference type="RefSeq" id="WP_110023505.1">
    <property type="nucleotide sequence ID" value="NZ_PDNZ01000005.1"/>
</dbReference>
<dbReference type="InterPro" id="IPR036812">
    <property type="entry name" value="NAD(P)_OxRdtase_dom_sf"/>
</dbReference>
<name>A0A317T517_9CHLB</name>
<dbReference type="PANTHER" id="PTHR43364:SF4">
    <property type="entry name" value="NAD(P)-LINKED OXIDOREDUCTASE SUPERFAMILY PROTEIN"/>
    <property type="match status" value="1"/>
</dbReference>
<reference evidence="4" key="1">
    <citation type="submission" date="2017-10" db="EMBL/GenBank/DDBJ databases">
        <authorList>
            <person name="Gaisin V.A."/>
            <person name="Rysina M.S."/>
            <person name="Grouzdev D.S."/>
        </authorList>
    </citation>
    <scope>NUCLEOTIDE SEQUENCE [LARGE SCALE GENOMIC DNA]</scope>
    <source>
        <strain evidence="4">V1</strain>
    </source>
</reference>
<dbReference type="CDD" id="cd19102">
    <property type="entry name" value="AKR_unchar"/>
    <property type="match status" value="1"/>
</dbReference>
<evidence type="ECO:0000259" key="2">
    <source>
        <dbReference type="Pfam" id="PF00248"/>
    </source>
</evidence>
<dbReference type="InterPro" id="IPR050523">
    <property type="entry name" value="AKR_Detox_Biosynth"/>
</dbReference>